<comment type="caution">
    <text evidence="9">Lacks conserved residue(s) required for the propagation of feature annotation.</text>
</comment>
<evidence type="ECO:0000313" key="12">
    <source>
        <dbReference type="Proteomes" id="UP000586722"/>
    </source>
</evidence>
<evidence type="ECO:0000256" key="7">
    <source>
        <dbReference type="ARBA" id="ARBA00023136"/>
    </source>
</evidence>
<keyword evidence="2 9" id="KW-0813">Transport</keyword>
<keyword evidence="12" id="KW-1185">Reference proteome</keyword>
<evidence type="ECO:0000256" key="2">
    <source>
        <dbReference type="ARBA" id="ARBA00022448"/>
    </source>
</evidence>
<comment type="similarity">
    <text evidence="8 9">Belongs to the TRAP transporter small permease family.</text>
</comment>
<dbReference type="Proteomes" id="UP000586722">
    <property type="component" value="Unassembled WGS sequence"/>
</dbReference>
<gene>
    <name evidence="11" type="ORF">GWI72_12665</name>
</gene>
<dbReference type="GO" id="GO:0022857">
    <property type="term" value="F:transmembrane transporter activity"/>
    <property type="evidence" value="ECO:0007669"/>
    <property type="project" value="UniProtKB-UniRule"/>
</dbReference>
<evidence type="ECO:0000256" key="3">
    <source>
        <dbReference type="ARBA" id="ARBA00022475"/>
    </source>
</evidence>
<keyword evidence="6 9" id="KW-1133">Transmembrane helix</keyword>
<dbReference type="GO" id="GO:0005886">
    <property type="term" value="C:plasma membrane"/>
    <property type="evidence" value="ECO:0007669"/>
    <property type="project" value="UniProtKB-SubCell"/>
</dbReference>
<evidence type="ECO:0000259" key="10">
    <source>
        <dbReference type="Pfam" id="PF04290"/>
    </source>
</evidence>
<feature type="transmembrane region" description="Helical" evidence="9">
    <location>
        <begin position="140"/>
        <end position="160"/>
    </location>
</feature>
<dbReference type="InterPro" id="IPR007387">
    <property type="entry name" value="TRAP_DctQ"/>
</dbReference>
<proteinExistence type="inferred from homology"/>
<comment type="function">
    <text evidence="9">Part of the tripartite ATP-independent periplasmic (TRAP) transport system.</text>
</comment>
<protein>
    <recommendedName>
        <fullName evidence="9">TRAP transporter small permease protein</fullName>
    </recommendedName>
</protein>
<comment type="subcellular location">
    <subcellularLocation>
        <location evidence="1 9">Cell inner membrane</location>
        <topology evidence="1 9">Multi-pass membrane protein</topology>
    </subcellularLocation>
</comment>
<comment type="caution">
    <text evidence="11">The sequence shown here is derived from an EMBL/GenBank/DDBJ whole genome shotgun (WGS) entry which is preliminary data.</text>
</comment>
<dbReference type="InterPro" id="IPR055348">
    <property type="entry name" value="DctQ"/>
</dbReference>
<evidence type="ECO:0000256" key="5">
    <source>
        <dbReference type="ARBA" id="ARBA00022692"/>
    </source>
</evidence>
<feature type="domain" description="Tripartite ATP-independent periplasmic transporters DctQ component" evidence="10">
    <location>
        <begin position="7"/>
        <end position="92"/>
    </location>
</feature>
<evidence type="ECO:0000256" key="8">
    <source>
        <dbReference type="ARBA" id="ARBA00038436"/>
    </source>
</evidence>
<dbReference type="AlphaFoldDB" id="A0A7X5F3M7"/>
<organism evidence="11 12">
    <name type="scientific">Pannonibacter tanglangensis</name>
    <dbReference type="NCBI Taxonomy" id="2750084"/>
    <lineage>
        <taxon>Bacteria</taxon>
        <taxon>Pseudomonadati</taxon>
        <taxon>Pseudomonadota</taxon>
        <taxon>Alphaproteobacteria</taxon>
        <taxon>Hyphomicrobiales</taxon>
        <taxon>Stappiaceae</taxon>
        <taxon>Pannonibacter</taxon>
    </lineage>
</organism>
<dbReference type="PANTHER" id="PTHR35011:SF4">
    <property type="entry name" value="SLL1102 PROTEIN"/>
    <property type="match status" value="1"/>
</dbReference>
<reference evidence="12" key="1">
    <citation type="submission" date="2020-01" db="EMBL/GenBank/DDBJ databases">
        <authorList>
            <person name="Fang Y."/>
            <person name="Sun R."/>
            <person name="Nie L."/>
            <person name="He J."/>
            <person name="Hao L."/>
            <person name="Wang L."/>
            <person name="Su S."/>
            <person name="Lv E."/>
            <person name="Zhang Z."/>
            <person name="Xie R."/>
            <person name="Liu H."/>
        </authorList>
    </citation>
    <scope>NUCLEOTIDE SEQUENCE [LARGE SCALE GENOMIC DNA]</scope>
    <source>
        <strain evidence="12">XCT-53</strain>
    </source>
</reference>
<evidence type="ECO:0000256" key="1">
    <source>
        <dbReference type="ARBA" id="ARBA00004429"/>
    </source>
</evidence>
<name>A0A7X5F3M7_9HYPH</name>
<dbReference type="EMBL" id="JAABLQ010000001">
    <property type="protein sequence ID" value="NBN79123.1"/>
    <property type="molecule type" value="Genomic_DNA"/>
</dbReference>
<comment type="subunit">
    <text evidence="9">The complex comprises the extracytoplasmic solute receptor protein and the two transmembrane proteins.</text>
</comment>
<evidence type="ECO:0000313" key="11">
    <source>
        <dbReference type="EMBL" id="NBN79123.1"/>
    </source>
</evidence>
<evidence type="ECO:0000256" key="6">
    <source>
        <dbReference type="ARBA" id="ARBA00022989"/>
    </source>
</evidence>
<accession>A0A7X5F3M7</accession>
<evidence type="ECO:0000256" key="4">
    <source>
        <dbReference type="ARBA" id="ARBA00022519"/>
    </source>
</evidence>
<sequence>MYGLFVMMAILLWSSISKTFFTPSLWTLELAQFAMVTYYVLGGPYSLQAGAHVRMDLFYANWSLRKKASIDALTVFLLIFYLGVLLYGSLASTAFSLGYFDDHPLLFYRDLIVAFVTGGPDAAGEVMGHLERSRTAFRAYMWPIKVIMTFGFFLMLLQAISELIKDIARISGEEI</sequence>
<dbReference type="Pfam" id="PF04290">
    <property type="entry name" value="DctQ"/>
    <property type="match status" value="1"/>
</dbReference>
<evidence type="ECO:0000256" key="9">
    <source>
        <dbReference type="RuleBase" id="RU369079"/>
    </source>
</evidence>
<feature type="transmembrane region" description="Helical" evidence="9">
    <location>
        <begin position="33"/>
        <end position="51"/>
    </location>
</feature>
<feature type="transmembrane region" description="Helical" evidence="9">
    <location>
        <begin position="72"/>
        <end position="100"/>
    </location>
</feature>
<keyword evidence="7 9" id="KW-0472">Membrane</keyword>
<keyword evidence="4 9" id="KW-0997">Cell inner membrane</keyword>
<keyword evidence="3" id="KW-1003">Cell membrane</keyword>
<dbReference type="PANTHER" id="PTHR35011">
    <property type="entry name" value="2,3-DIKETO-L-GULONATE TRAP TRANSPORTER SMALL PERMEASE PROTEIN YIAM"/>
    <property type="match status" value="1"/>
</dbReference>
<keyword evidence="5 9" id="KW-0812">Transmembrane</keyword>